<dbReference type="SUPFAM" id="SSF55174">
    <property type="entry name" value="Alpha-L RNA-binding motif"/>
    <property type="match status" value="1"/>
</dbReference>
<keyword evidence="6 8" id="KW-0030">Aminoacyl-tRNA synthetase</keyword>
<dbReference type="Proteomes" id="UP001058364">
    <property type="component" value="Chromosome"/>
</dbReference>
<organism evidence="11 12">
    <name type="scientific">Mesomycoplasma molare</name>
    <dbReference type="NCBI Taxonomy" id="171288"/>
    <lineage>
        <taxon>Bacteria</taxon>
        <taxon>Bacillati</taxon>
        <taxon>Mycoplasmatota</taxon>
        <taxon>Mycoplasmoidales</taxon>
        <taxon>Metamycoplasmataceae</taxon>
        <taxon>Mesomycoplasma</taxon>
    </lineage>
</organism>
<gene>
    <name evidence="8 11" type="primary">tyrS</name>
    <name evidence="11" type="ORF">NX772_02495</name>
</gene>
<comment type="subcellular location">
    <subcellularLocation>
        <location evidence="8">Cytoplasm</location>
    </subcellularLocation>
</comment>
<keyword evidence="4 9" id="KW-0694">RNA-binding</keyword>
<dbReference type="CDD" id="cd00805">
    <property type="entry name" value="TyrRS_core"/>
    <property type="match status" value="1"/>
</dbReference>
<evidence type="ECO:0000256" key="5">
    <source>
        <dbReference type="ARBA" id="ARBA00022917"/>
    </source>
</evidence>
<evidence type="ECO:0000256" key="1">
    <source>
        <dbReference type="ARBA" id="ARBA00022598"/>
    </source>
</evidence>
<dbReference type="PANTHER" id="PTHR11766">
    <property type="entry name" value="TYROSYL-TRNA SYNTHETASE"/>
    <property type="match status" value="1"/>
</dbReference>
<dbReference type="Gene3D" id="3.40.50.620">
    <property type="entry name" value="HUPs"/>
    <property type="match status" value="1"/>
</dbReference>
<name>A0ABY5TY37_9BACT</name>
<dbReference type="InterPro" id="IPR002305">
    <property type="entry name" value="aa-tRNA-synth_Ic"/>
</dbReference>
<evidence type="ECO:0000313" key="12">
    <source>
        <dbReference type="Proteomes" id="UP001058364"/>
    </source>
</evidence>
<feature type="binding site" evidence="8">
    <location>
        <position position="226"/>
    </location>
    <ligand>
        <name>ATP</name>
        <dbReference type="ChEBI" id="CHEBI:30616"/>
    </ligand>
</feature>
<dbReference type="Pfam" id="PF22421">
    <property type="entry name" value="SYY_C-terminal"/>
    <property type="match status" value="1"/>
</dbReference>
<evidence type="ECO:0000256" key="4">
    <source>
        <dbReference type="ARBA" id="ARBA00022884"/>
    </source>
</evidence>
<dbReference type="NCBIfam" id="TIGR00234">
    <property type="entry name" value="tyrS"/>
    <property type="match status" value="1"/>
</dbReference>
<dbReference type="InterPro" id="IPR054608">
    <property type="entry name" value="SYY-like_C"/>
</dbReference>
<dbReference type="InterPro" id="IPR024088">
    <property type="entry name" value="Tyr-tRNA-ligase_bac-type"/>
</dbReference>
<dbReference type="InterPro" id="IPR024107">
    <property type="entry name" value="Tyr-tRNA-ligase_bac_1"/>
</dbReference>
<feature type="short sequence motif" description="'KMSKS' region" evidence="8">
    <location>
        <begin position="223"/>
        <end position="227"/>
    </location>
</feature>
<dbReference type="InterPro" id="IPR036986">
    <property type="entry name" value="S4_RNA-bd_sf"/>
</dbReference>
<dbReference type="EMBL" id="CP103423">
    <property type="protein sequence ID" value="UWD33954.1"/>
    <property type="molecule type" value="Genomic_DNA"/>
</dbReference>
<evidence type="ECO:0000256" key="8">
    <source>
        <dbReference type="HAMAP-Rule" id="MF_02006"/>
    </source>
</evidence>
<feature type="short sequence motif" description="'HIGH' region" evidence="8">
    <location>
        <begin position="39"/>
        <end position="48"/>
    </location>
</feature>
<comment type="subunit">
    <text evidence="8">Homodimer.</text>
</comment>
<dbReference type="InterPro" id="IPR002307">
    <property type="entry name" value="Tyr-tRNA-ligase"/>
</dbReference>
<keyword evidence="12" id="KW-1185">Reference proteome</keyword>
<dbReference type="HAMAP" id="MF_02006">
    <property type="entry name" value="Tyr_tRNA_synth_type1"/>
    <property type="match status" value="1"/>
</dbReference>
<dbReference type="SUPFAM" id="SSF52374">
    <property type="entry name" value="Nucleotidylyl transferase"/>
    <property type="match status" value="1"/>
</dbReference>
<keyword evidence="3 8" id="KW-0067">ATP-binding</keyword>
<keyword evidence="2 8" id="KW-0547">Nucleotide-binding</keyword>
<dbReference type="PRINTS" id="PR01040">
    <property type="entry name" value="TRNASYNTHTYR"/>
</dbReference>
<dbReference type="PANTHER" id="PTHR11766:SF0">
    <property type="entry name" value="TYROSINE--TRNA LIGASE, MITOCHONDRIAL"/>
    <property type="match status" value="1"/>
</dbReference>
<dbReference type="Gene3D" id="3.10.290.10">
    <property type="entry name" value="RNA-binding S4 domain"/>
    <property type="match status" value="1"/>
</dbReference>
<dbReference type="GO" id="GO:0004831">
    <property type="term" value="F:tyrosine-tRNA ligase activity"/>
    <property type="evidence" value="ECO:0007669"/>
    <property type="project" value="UniProtKB-EC"/>
</dbReference>
<evidence type="ECO:0000256" key="6">
    <source>
        <dbReference type="ARBA" id="ARBA00023146"/>
    </source>
</evidence>
<evidence type="ECO:0000256" key="2">
    <source>
        <dbReference type="ARBA" id="ARBA00022741"/>
    </source>
</evidence>
<keyword evidence="5 8" id="KW-0648">Protein biosynthesis</keyword>
<sequence>MKEKLILDLEKRGILKDITNKNKFINLQKNEAIYAGFDPTAISLHLGNYIQISVLLRLKRYGVKVIALVGGATGMIGDPSFNLSERKLLDFDEIEKNKNSIKNQLSSFGIEVFDNYEIYKNMNVLEFLRTIGKNLNVNYMISKDSVADRLETGLSFTEFSYQLIQGWDFKYLYENFNVIGQLGGSDQWGNITSGIEIIRKNIGDQHKAFGITTNLLTDKNNKKFGKSTGGGSLWLNKNLTSPFQMYQFLLSQDDEVVERLLKYLTFIEIEEIENIINKHQLKKSDKIAQKTLAFEVVKDIHGVEEANNAVKITNILFNKGDLEQLTIENIQQLKNSIPFIKIDKIENASQLLLDSKIISSKRELREFLAQCSISINGSVIKNEQDSVDTNKFENKFILVKKGKKNYFVLEIKKEEK</sequence>
<accession>A0ABY5TY37</accession>
<dbReference type="PROSITE" id="PS50889">
    <property type="entry name" value="S4"/>
    <property type="match status" value="1"/>
</dbReference>
<dbReference type="InterPro" id="IPR014729">
    <property type="entry name" value="Rossmann-like_a/b/a_fold"/>
</dbReference>
<comment type="catalytic activity">
    <reaction evidence="7 8">
        <text>tRNA(Tyr) + L-tyrosine + ATP = L-tyrosyl-tRNA(Tyr) + AMP + diphosphate + H(+)</text>
        <dbReference type="Rhea" id="RHEA:10220"/>
        <dbReference type="Rhea" id="RHEA-COMP:9706"/>
        <dbReference type="Rhea" id="RHEA-COMP:9707"/>
        <dbReference type="ChEBI" id="CHEBI:15378"/>
        <dbReference type="ChEBI" id="CHEBI:30616"/>
        <dbReference type="ChEBI" id="CHEBI:33019"/>
        <dbReference type="ChEBI" id="CHEBI:58315"/>
        <dbReference type="ChEBI" id="CHEBI:78442"/>
        <dbReference type="ChEBI" id="CHEBI:78536"/>
        <dbReference type="ChEBI" id="CHEBI:456215"/>
        <dbReference type="EC" id="6.1.1.1"/>
    </reaction>
</comment>
<evidence type="ECO:0000256" key="7">
    <source>
        <dbReference type="ARBA" id="ARBA00048248"/>
    </source>
</evidence>
<evidence type="ECO:0000256" key="3">
    <source>
        <dbReference type="ARBA" id="ARBA00022840"/>
    </source>
</evidence>
<protein>
    <recommendedName>
        <fullName evidence="8">Tyrosine--tRNA ligase</fullName>
        <ecNumber evidence="8">6.1.1.1</ecNumber>
    </recommendedName>
    <alternativeName>
        <fullName evidence="8">Tyrosyl-tRNA synthetase</fullName>
        <shortName evidence="8">TyrRS</shortName>
    </alternativeName>
</protein>
<keyword evidence="8" id="KW-0963">Cytoplasm</keyword>
<feature type="binding site" evidence="8">
    <location>
        <position position="34"/>
    </location>
    <ligand>
        <name>L-tyrosine</name>
        <dbReference type="ChEBI" id="CHEBI:58315"/>
    </ligand>
</feature>
<dbReference type="Pfam" id="PF00579">
    <property type="entry name" value="tRNA-synt_1b"/>
    <property type="match status" value="1"/>
</dbReference>
<feature type="binding site" evidence="8">
    <location>
        <position position="165"/>
    </location>
    <ligand>
        <name>L-tyrosine</name>
        <dbReference type="ChEBI" id="CHEBI:58315"/>
    </ligand>
</feature>
<feature type="binding site" evidence="8">
    <location>
        <position position="161"/>
    </location>
    <ligand>
        <name>L-tyrosine</name>
        <dbReference type="ChEBI" id="CHEBI:58315"/>
    </ligand>
</feature>
<comment type="similarity">
    <text evidence="8">Belongs to the class-I aminoacyl-tRNA synthetase family. TyrS type 1 subfamily.</text>
</comment>
<reference evidence="11" key="1">
    <citation type="submission" date="2022-08" db="EMBL/GenBank/DDBJ databases">
        <title>Complete genome sequence of Mycoplasma molare type strain H 542.</title>
        <authorList>
            <person name="Spergser J."/>
        </authorList>
    </citation>
    <scope>NUCLEOTIDE SEQUENCE</scope>
    <source>
        <strain evidence="11">H 542</strain>
    </source>
</reference>
<dbReference type="EC" id="6.1.1.1" evidence="8"/>
<evidence type="ECO:0000256" key="9">
    <source>
        <dbReference type="PROSITE-ProRule" id="PRU00182"/>
    </source>
</evidence>
<dbReference type="RefSeq" id="WP_027123458.1">
    <property type="nucleotide sequence ID" value="NZ_CP103423.1"/>
</dbReference>
<feature type="domain" description="Tyrosine--tRNA ligase SYY-like C-terminal" evidence="10">
    <location>
        <begin position="330"/>
        <end position="408"/>
    </location>
</feature>
<comment type="function">
    <text evidence="8">Catalyzes the attachment of tyrosine to tRNA(Tyr) in a two-step reaction: tyrosine is first activated by ATP to form Tyr-AMP and then transferred to the acceptor end of tRNA(Tyr).</text>
</comment>
<keyword evidence="1 8" id="KW-0436">Ligase</keyword>
<evidence type="ECO:0000259" key="10">
    <source>
        <dbReference type="Pfam" id="PF22421"/>
    </source>
</evidence>
<dbReference type="Gene3D" id="1.10.240.10">
    <property type="entry name" value="Tyrosyl-Transfer RNA Synthetase"/>
    <property type="match status" value="1"/>
</dbReference>
<proteinExistence type="inferred from homology"/>
<evidence type="ECO:0000313" key="11">
    <source>
        <dbReference type="EMBL" id="UWD33954.1"/>
    </source>
</evidence>